<dbReference type="PANTHER" id="PTHR43290">
    <property type="entry name" value="MEVALONATE KINASE"/>
    <property type="match status" value="1"/>
</dbReference>
<keyword evidence="7" id="KW-0460">Magnesium</keyword>
<keyword evidence="3 10" id="KW-0808">Transferase</keyword>
<dbReference type="PANTHER" id="PTHR43290:SF2">
    <property type="entry name" value="MEVALONATE KINASE"/>
    <property type="match status" value="1"/>
</dbReference>
<dbReference type="SUPFAM" id="SSF55060">
    <property type="entry name" value="GHMP Kinase, C-terminal domain"/>
    <property type="match status" value="1"/>
</dbReference>
<dbReference type="InterPro" id="IPR013750">
    <property type="entry name" value="GHMP_kinase_C_dom"/>
</dbReference>
<keyword evidence="10" id="KW-0752">Steroid biosynthesis</keyword>
<dbReference type="InterPro" id="IPR020568">
    <property type="entry name" value="Ribosomal_Su5_D2-typ_SF"/>
</dbReference>
<dbReference type="GO" id="GO:0005829">
    <property type="term" value="C:cytosol"/>
    <property type="evidence" value="ECO:0007669"/>
    <property type="project" value="TreeGrafter"/>
</dbReference>
<dbReference type="EMBL" id="CAJFDH010000002">
    <property type="protein sequence ID" value="CAD5209226.1"/>
    <property type="molecule type" value="Genomic_DNA"/>
</dbReference>
<keyword evidence="5 10" id="KW-0418">Kinase</keyword>
<dbReference type="SUPFAM" id="SSF54211">
    <property type="entry name" value="Ribosomal protein S5 domain 2-like"/>
    <property type="match status" value="1"/>
</dbReference>
<dbReference type="Pfam" id="PF08544">
    <property type="entry name" value="GHMP_kinases_C"/>
    <property type="match status" value="1"/>
</dbReference>
<dbReference type="InterPro" id="IPR006204">
    <property type="entry name" value="GHMP_kinase_N_dom"/>
</dbReference>
<keyword evidence="8 10" id="KW-0443">Lipid metabolism</keyword>
<dbReference type="EC" id="2.7.1.36" evidence="10"/>
<name>A0A811K225_9BILA</name>
<keyword evidence="14" id="KW-1185">Reference proteome</keyword>
<dbReference type="Pfam" id="PF00288">
    <property type="entry name" value="GHMP_kinases_N"/>
    <property type="match status" value="1"/>
</dbReference>
<evidence type="ECO:0000256" key="1">
    <source>
        <dbReference type="ARBA" id="ARBA00022490"/>
    </source>
</evidence>
<gene>
    <name evidence="13" type="ORF">BOKJ2_LOCUS2574</name>
</gene>
<evidence type="ECO:0000256" key="7">
    <source>
        <dbReference type="ARBA" id="ARBA00022842"/>
    </source>
</evidence>
<comment type="similarity">
    <text evidence="10">Belongs to the GHMP kinase family. Mevalonate kinase subfamily.</text>
</comment>
<dbReference type="Proteomes" id="UP000614601">
    <property type="component" value="Unassembled WGS sequence"/>
</dbReference>
<organism evidence="13 14">
    <name type="scientific">Bursaphelenchus okinawaensis</name>
    <dbReference type="NCBI Taxonomy" id="465554"/>
    <lineage>
        <taxon>Eukaryota</taxon>
        <taxon>Metazoa</taxon>
        <taxon>Ecdysozoa</taxon>
        <taxon>Nematoda</taxon>
        <taxon>Chromadorea</taxon>
        <taxon>Rhabditida</taxon>
        <taxon>Tylenchina</taxon>
        <taxon>Tylenchomorpha</taxon>
        <taxon>Aphelenchoidea</taxon>
        <taxon>Aphelenchoididae</taxon>
        <taxon>Bursaphelenchus</taxon>
    </lineage>
</organism>
<keyword evidence="10" id="KW-0756">Sterol biosynthesis</keyword>
<evidence type="ECO:0000313" key="14">
    <source>
        <dbReference type="Proteomes" id="UP000614601"/>
    </source>
</evidence>
<comment type="subcellular location">
    <subcellularLocation>
        <location evidence="10">Cytoplasm</location>
    </subcellularLocation>
</comment>
<evidence type="ECO:0000256" key="5">
    <source>
        <dbReference type="ARBA" id="ARBA00022777"/>
    </source>
</evidence>
<dbReference type="Gene3D" id="3.30.70.890">
    <property type="entry name" value="GHMP kinase, C-terminal domain"/>
    <property type="match status" value="1"/>
</dbReference>
<keyword evidence="2 10" id="KW-0444">Lipid biosynthesis</keyword>
<dbReference type="Proteomes" id="UP000783686">
    <property type="component" value="Unassembled WGS sequence"/>
</dbReference>
<dbReference type="EMBL" id="CAJFCW020000002">
    <property type="protein sequence ID" value="CAG9088784.1"/>
    <property type="molecule type" value="Genomic_DNA"/>
</dbReference>
<keyword evidence="10" id="KW-1207">Sterol metabolism</keyword>
<dbReference type="InterPro" id="IPR036554">
    <property type="entry name" value="GHMP_kinase_C_sf"/>
</dbReference>
<feature type="domain" description="GHMP kinase N-terminal" evidence="11">
    <location>
        <begin position="150"/>
        <end position="241"/>
    </location>
</feature>
<comment type="catalytic activity">
    <reaction evidence="10">
        <text>(R)-mevalonate + ATP = (R)-5-phosphomevalonate + ADP + H(+)</text>
        <dbReference type="Rhea" id="RHEA:17065"/>
        <dbReference type="ChEBI" id="CHEBI:15378"/>
        <dbReference type="ChEBI" id="CHEBI:30616"/>
        <dbReference type="ChEBI" id="CHEBI:36464"/>
        <dbReference type="ChEBI" id="CHEBI:58146"/>
        <dbReference type="ChEBI" id="CHEBI:456216"/>
        <dbReference type="EC" id="2.7.1.36"/>
    </reaction>
</comment>
<feature type="domain" description="GHMP kinase C-terminal" evidence="12">
    <location>
        <begin position="368"/>
        <end position="440"/>
    </location>
</feature>
<keyword evidence="4 10" id="KW-0547">Nucleotide-binding</keyword>
<proteinExistence type="inferred from homology"/>
<evidence type="ECO:0000256" key="8">
    <source>
        <dbReference type="ARBA" id="ARBA00023098"/>
    </source>
</evidence>
<dbReference type="GO" id="GO:0004496">
    <property type="term" value="F:mevalonate kinase activity"/>
    <property type="evidence" value="ECO:0007669"/>
    <property type="project" value="UniProtKB-EC"/>
</dbReference>
<evidence type="ECO:0000256" key="9">
    <source>
        <dbReference type="ARBA" id="ARBA00029438"/>
    </source>
</evidence>
<protein>
    <recommendedName>
        <fullName evidence="10">Mevalonate kinase</fullName>
        <shortName evidence="10">MK</shortName>
        <ecNumber evidence="10">2.7.1.36</ecNumber>
    </recommendedName>
</protein>
<sequence>MGLVDPALNDQGTMVFTAPAKTILFGEHAVVYGRLAVAGAIDLRTKVELKYRQPAATNGIDDQIEITLPDLNFTRSFPRRKFLEAAEKLAQQCAEENEPEDLPPSPELAVPLAQQLCGPIVNDQSTGKHSTHPAQIAILTFLYLALGVAAKKRDFPVFKIVVSSKVPVRVGLGSSGAYCVTLAASLLRLGGLIDTPTVDGQTGTTWLENDLHTIEQWATAAESLIHGRSSGLDACVCTRGGIITYRRGEYPQPLQNTVNLRMIIVNTKVERNTLQMVRTAQDLLEKFPTVINPIFDSIEEISKDAVKLLTGQKVGKSCSSSPLSVKKGSANGDTASLMDVACNGNGTNGTSNGVVEQLANGIDSLKAGFTEHGFENLQELCRINNHLLNALGVGHAKITQISSLLARYGIHTKLSGAGGGGTVFAFITKDASPTLLEMIENELRKQGFDLWQPDLGGVGVQQQS</sequence>
<keyword evidence="6 10" id="KW-0067">ATP-binding</keyword>
<dbReference type="PRINTS" id="PR00959">
    <property type="entry name" value="MEVGALKINASE"/>
</dbReference>
<evidence type="ECO:0000259" key="11">
    <source>
        <dbReference type="Pfam" id="PF00288"/>
    </source>
</evidence>
<dbReference type="GO" id="GO:0019287">
    <property type="term" value="P:isopentenyl diphosphate biosynthetic process, mevalonate pathway"/>
    <property type="evidence" value="ECO:0007669"/>
    <property type="project" value="UniProtKB-UniPathway"/>
</dbReference>
<evidence type="ECO:0000256" key="4">
    <source>
        <dbReference type="ARBA" id="ARBA00022741"/>
    </source>
</evidence>
<accession>A0A811K225</accession>
<evidence type="ECO:0000256" key="10">
    <source>
        <dbReference type="RuleBase" id="RU363087"/>
    </source>
</evidence>
<dbReference type="NCBIfam" id="TIGR00549">
    <property type="entry name" value="mevalon_kin"/>
    <property type="match status" value="1"/>
</dbReference>
<evidence type="ECO:0000256" key="6">
    <source>
        <dbReference type="ARBA" id="ARBA00022840"/>
    </source>
</evidence>
<evidence type="ECO:0000313" key="13">
    <source>
        <dbReference type="EMBL" id="CAD5209226.1"/>
    </source>
</evidence>
<dbReference type="UniPathway" id="UPA00057">
    <property type="reaction ID" value="UER00098"/>
</dbReference>
<comment type="caution">
    <text evidence="13">The sequence shown here is derived from an EMBL/GenBank/DDBJ whole genome shotgun (WGS) entry which is preliminary data.</text>
</comment>
<dbReference type="AlphaFoldDB" id="A0A811K225"/>
<reference evidence="13" key="1">
    <citation type="submission" date="2020-09" db="EMBL/GenBank/DDBJ databases">
        <authorList>
            <person name="Kikuchi T."/>
        </authorList>
    </citation>
    <scope>NUCLEOTIDE SEQUENCE</scope>
    <source>
        <strain evidence="13">SH1</strain>
    </source>
</reference>
<evidence type="ECO:0000256" key="3">
    <source>
        <dbReference type="ARBA" id="ARBA00022679"/>
    </source>
</evidence>
<evidence type="ECO:0000256" key="2">
    <source>
        <dbReference type="ARBA" id="ARBA00022516"/>
    </source>
</evidence>
<dbReference type="InterPro" id="IPR014721">
    <property type="entry name" value="Ribsml_uS5_D2-typ_fold_subgr"/>
</dbReference>
<dbReference type="InterPro" id="IPR006205">
    <property type="entry name" value="Mev_gal_kin"/>
</dbReference>
<comment type="pathway">
    <text evidence="9 10">Isoprenoid biosynthesis; isopentenyl diphosphate biosynthesis via mevalonate pathway; isopentenyl diphosphate from (R)-mevalonate: step 1/3.</text>
</comment>
<dbReference type="Gene3D" id="3.30.230.10">
    <property type="match status" value="1"/>
</dbReference>
<keyword evidence="10" id="KW-0753">Steroid metabolism</keyword>
<keyword evidence="1 10" id="KW-0963">Cytoplasm</keyword>
<dbReference type="OrthoDB" id="1652964at2759"/>
<evidence type="ECO:0000259" key="12">
    <source>
        <dbReference type="Pfam" id="PF08544"/>
    </source>
</evidence>
<dbReference type="GO" id="GO:0005524">
    <property type="term" value="F:ATP binding"/>
    <property type="evidence" value="ECO:0007669"/>
    <property type="project" value="UniProtKB-KW"/>
</dbReference>
<dbReference type="GO" id="GO:0006695">
    <property type="term" value="P:cholesterol biosynthetic process"/>
    <property type="evidence" value="ECO:0007669"/>
    <property type="project" value="TreeGrafter"/>
</dbReference>